<dbReference type="EMBL" id="JNBS01004901">
    <property type="protein sequence ID" value="OQR81776.1"/>
    <property type="molecule type" value="Genomic_DNA"/>
</dbReference>
<reference evidence="2 3" key="1">
    <citation type="journal article" date="2014" name="Genome Biol. Evol.">
        <title>The secreted proteins of Achlya hypogyna and Thraustotheca clavata identify the ancestral oomycete secretome and reveal gene acquisitions by horizontal gene transfer.</title>
        <authorList>
            <person name="Misner I."/>
            <person name="Blouin N."/>
            <person name="Leonard G."/>
            <person name="Richards T.A."/>
            <person name="Lane C.E."/>
        </authorList>
    </citation>
    <scope>NUCLEOTIDE SEQUENCE [LARGE SCALE GENOMIC DNA]</scope>
    <source>
        <strain evidence="2 3">ATCC 34112</strain>
    </source>
</reference>
<protein>
    <recommendedName>
        <fullName evidence="1">Apple domain-containing protein</fullName>
    </recommendedName>
</protein>
<dbReference type="Pfam" id="PF00024">
    <property type="entry name" value="PAN_1"/>
    <property type="match status" value="1"/>
</dbReference>
<accession>A0A1V9Y7T4</accession>
<dbReference type="PROSITE" id="PS50948">
    <property type="entry name" value="PAN"/>
    <property type="match status" value="1"/>
</dbReference>
<proteinExistence type="predicted"/>
<dbReference type="OrthoDB" id="64551at2759"/>
<dbReference type="Pfam" id="PF14295">
    <property type="entry name" value="PAN_4"/>
    <property type="match status" value="1"/>
</dbReference>
<evidence type="ECO:0000259" key="1">
    <source>
        <dbReference type="PROSITE" id="PS50948"/>
    </source>
</evidence>
<dbReference type="Gene3D" id="3.50.4.10">
    <property type="entry name" value="Hepatocyte Growth Factor"/>
    <property type="match status" value="2"/>
</dbReference>
<organism evidence="2 3">
    <name type="scientific">Thraustotheca clavata</name>
    <dbReference type="NCBI Taxonomy" id="74557"/>
    <lineage>
        <taxon>Eukaryota</taxon>
        <taxon>Sar</taxon>
        <taxon>Stramenopiles</taxon>
        <taxon>Oomycota</taxon>
        <taxon>Saprolegniomycetes</taxon>
        <taxon>Saprolegniales</taxon>
        <taxon>Achlyaceae</taxon>
        <taxon>Thraustotheca</taxon>
    </lineage>
</organism>
<sequence>MCQPGNPPAQRNFVCTDHADFYGDDLSNTHTGYQGCVYNCRINPDCNAIAWVQDANGQQGMCYYKHLKDINRQPTSDSRAIKACKDTPTVTTAPPATQYVKERYYQLKGNVIDTIKTAKTIDECTAACTAKPGCAGVSFMGYYPQCQLQSSADNYFPVWSKAVDLQSYIAIPHQYKWCAGNFDKPNEGDVFNFQGSFQDCAKCMEGGKANAFAWWLGPQDGMAQPTNPKGSCYCKKFTTPVVPPPADYSEDHRGTIFCMN</sequence>
<comment type="caution">
    <text evidence="2">The sequence shown here is derived from an EMBL/GenBank/DDBJ whole genome shotgun (WGS) entry which is preliminary data.</text>
</comment>
<dbReference type="Proteomes" id="UP000243217">
    <property type="component" value="Unassembled WGS sequence"/>
</dbReference>
<keyword evidence="3" id="KW-1185">Reference proteome</keyword>
<feature type="domain" description="Apple" evidence="1">
    <location>
        <begin position="84"/>
        <end position="170"/>
    </location>
</feature>
<dbReference type="AlphaFoldDB" id="A0A1V9Y7T4"/>
<dbReference type="InterPro" id="IPR003609">
    <property type="entry name" value="Pan_app"/>
</dbReference>
<evidence type="ECO:0000313" key="3">
    <source>
        <dbReference type="Proteomes" id="UP000243217"/>
    </source>
</evidence>
<evidence type="ECO:0000313" key="2">
    <source>
        <dbReference type="EMBL" id="OQR81776.1"/>
    </source>
</evidence>
<gene>
    <name evidence="2" type="ORF">THRCLA_11422</name>
</gene>
<name>A0A1V9Y7T4_9STRA</name>